<name>A0A6B3NYD1_9PSED</name>
<evidence type="ECO:0000313" key="3">
    <source>
        <dbReference type="Proteomes" id="UP000482634"/>
    </source>
</evidence>
<dbReference type="AlphaFoldDB" id="A0A6B3NYD1"/>
<feature type="compositionally biased region" description="Gly residues" evidence="1">
    <location>
        <begin position="428"/>
        <end position="440"/>
    </location>
</feature>
<proteinExistence type="predicted"/>
<dbReference type="InterPro" id="IPR009003">
    <property type="entry name" value="Peptidase_S1_PA"/>
</dbReference>
<feature type="region of interest" description="Disordered" evidence="1">
    <location>
        <begin position="391"/>
        <end position="440"/>
    </location>
</feature>
<dbReference type="Proteomes" id="UP000482634">
    <property type="component" value="Unassembled WGS sequence"/>
</dbReference>
<keyword evidence="3" id="KW-1185">Reference proteome</keyword>
<evidence type="ECO:0000313" key="2">
    <source>
        <dbReference type="EMBL" id="NER64637.1"/>
    </source>
</evidence>
<dbReference type="RefSeq" id="WP_163945546.1">
    <property type="nucleotide sequence ID" value="NZ_JAAHBU010000163.1"/>
</dbReference>
<accession>A0A6B3NYD1</accession>
<dbReference type="EMBL" id="JAAHBU010000163">
    <property type="protein sequence ID" value="NER64637.1"/>
    <property type="molecule type" value="Genomic_DNA"/>
</dbReference>
<sequence length="440" mass="48067">MWLNREAAAHWRFTPAFFHDNQAQHQPQQVRRVLYATMKYVDLAVLELAATYGELAALGIRPLQLRAFSGDVRPLELLQVPVIGVDPREQFLRHAECTSQPRQALYESFAPWFWPAALGNDCAGVAGGSSGGPVVERLQDTIIGILNTTLERGYNGCGLARPCEIGANQQGEAREGASYFTAVHSLIGAFKADGSFDVGGLDTEPQVPITRPFQHVWSSRSQIPDEQGVLRPARWDLRLGEGFEQVKVKTGAARSTDCEQGAGYGAAQPIEAQPLLNLATPPTEGIYIACVIGKPVGGAWHTHASFALREIDDTPPTQKPGLARRDGDDAWRVMALSSPNELSSVMYKYDRTDQGPVDCANMQGYRAQLNNQFHALDKRWPWRFCAYGRDLADNPGPVQQATSPRRPRRAERPASAPAHHADEEQPAKGGGGDADGQILG</sequence>
<comment type="caution">
    <text evidence="2">The sequence shown here is derived from an EMBL/GenBank/DDBJ whole genome shotgun (WGS) entry which is preliminary data.</text>
</comment>
<protein>
    <submittedName>
        <fullName evidence="2">Trypsin</fullName>
    </submittedName>
</protein>
<evidence type="ECO:0000256" key="1">
    <source>
        <dbReference type="SAM" id="MobiDB-lite"/>
    </source>
</evidence>
<reference evidence="2 3" key="1">
    <citation type="submission" date="2020-02" db="EMBL/GenBank/DDBJ databases">
        <title>Broccoli isolated Pseudomonas sp.</title>
        <authorList>
            <person name="Fujikawa T."/>
            <person name="Sawada H."/>
        </authorList>
    </citation>
    <scope>NUCLEOTIDE SEQUENCE [LARGE SCALE GENOMIC DNA]</scope>
    <source>
        <strain evidence="2 3">MAFF212427</strain>
    </source>
</reference>
<gene>
    <name evidence="2" type="ORF">G3436_13060</name>
</gene>
<dbReference type="SUPFAM" id="SSF50494">
    <property type="entry name" value="Trypsin-like serine proteases"/>
    <property type="match status" value="1"/>
</dbReference>
<organism evidence="2 3">
    <name type="scientific">Pseudomonas brassicae</name>
    <dbReference type="NCBI Taxonomy" id="2708063"/>
    <lineage>
        <taxon>Bacteria</taxon>
        <taxon>Pseudomonadati</taxon>
        <taxon>Pseudomonadota</taxon>
        <taxon>Gammaproteobacteria</taxon>
        <taxon>Pseudomonadales</taxon>
        <taxon>Pseudomonadaceae</taxon>
        <taxon>Pseudomonas</taxon>
    </lineage>
</organism>